<dbReference type="Gene3D" id="1.10.287.470">
    <property type="entry name" value="Helix hairpin bin"/>
    <property type="match status" value="2"/>
</dbReference>
<feature type="compositionally biased region" description="Basic and acidic residues" evidence="3">
    <location>
        <begin position="70"/>
        <end position="80"/>
    </location>
</feature>
<keyword evidence="2" id="KW-0175">Coiled coil</keyword>
<dbReference type="EMBL" id="CP053073">
    <property type="protein sequence ID" value="QJR13269.1"/>
    <property type="molecule type" value="Genomic_DNA"/>
</dbReference>
<dbReference type="InterPro" id="IPR011053">
    <property type="entry name" value="Single_hybrid_motif"/>
</dbReference>
<dbReference type="InterPro" id="IPR050465">
    <property type="entry name" value="UPF0194_transport"/>
</dbReference>
<dbReference type="Proteomes" id="UP000503096">
    <property type="component" value="Chromosome"/>
</dbReference>
<comment type="subcellular location">
    <subcellularLocation>
        <location evidence="1">Cell envelope</location>
    </subcellularLocation>
</comment>
<sequence length="315" mass="33561">MKRLLLPVLIAASLAGCGNQESAALQGYAEGEYVRVAAPFAGTLVKLEVARGAKVEPGAPLFALEAENETAGRREAEQRVSRAQAQLDNQKKGARPSELEALRAQLAQAQSAAAFSTKELVRQEDLLAKNFVSRSAVDAARTTADRDRQRVQEVQAQITTANLGARPDEIRAAEAEVAAATQALAQADWRLRQKTVASTVAGVITDTNFVSGEWVPAGAPVVAVLPPENVKVRFFVPETRLGAVKVGQSVEIACDGCPAKIAANVTFIAPQAEFTPPVIYSRENRAKLVFLVEARPSKADAPKLHPGQPVDVTLK</sequence>
<evidence type="ECO:0000313" key="6">
    <source>
        <dbReference type="Proteomes" id="UP000503096"/>
    </source>
</evidence>
<dbReference type="PROSITE" id="PS51257">
    <property type="entry name" value="PROKAR_LIPOPROTEIN"/>
    <property type="match status" value="1"/>
</dbReference>
<evidence type="ECO:0000256" key="3">
    <source>
        <dbReference type="SAM" id="MobiDB-lite"/>
    </source>
</evidence>
<dbReference type="Gene3D" id="2.40.30.170">
    <property type="match status" value="1"/>
</dbReference>
<evidence type="ECO:0000256" key="1">
    <source>
        <dbReference type="ARBA" id="ARBA00004196"/>
    </source>
</evidence>
<keyword evidence="6" id="KW-1185">Reference proteome</keyword>
<dbReference type="PANTHER" id="PTHR32347">
    <property type="entry name" value="EFFLUX SYSTEM COMPONENT YKNX-RELATED"/>
    <property type="match status" value="1"/>
</dbReference>
<accession>A0A6M4H195</accession>
<evidence type="ECO:0000259" key="4">
    <source>
        <dbReference type="Pfam" id="PF25881"/>
    </source>
</evidence>
<organism evidence="5 6">
    <name type="scientific">Usitatibacter palustris</name>
    <dbReference type="NCBI Taxonomy" id="2732487"/>
    <lineage>
        <taxon>Bacteria</taxon>
        <taxon>Pseudomonadati</taxon>
        <taxon>Pseudomonadota</taxon>
        <taxon>Betaproteobacteria</taxon>
        <taxon>Nitrosomonadales</taxon>
        <taxon>Usitatibacteraceae</taxon>
        <taxon>Usitatibacter</taxon>
    </lineage>
</organism>
<dbReference type="GO" id="GO:0030313">
    <property type="term" value="C:cell envelope"/>
    <property type="evidence" value="ECO:0007669"/>
    <property type="project" value="UniProtKB-SubCell"/>
</dbReference>
<dbReference type="RefSeq" id="WP_171159656.1">
    <property type="nucleotide sequence ID" value="NZ_CP053073.1"/>
</dbReference>
<dbReference type="SUPFAM" id="SSF51230">
    <property type="entry name" value="Single hybrid motif"/>
    <property type="match status" value="1"/>
</dbReference>
<dbReference type="PANTHER" id="PTHR32347:SF23">
    <property type="entry name" value="BLL5650 PROTEIN"/>
    <property type="match status" value="1"/>
</dbReference>
<dbReference type="FunCoup" id="A0A6M4H195">
    <property type="interactions" value="60"/>
</dbReference>
<dbReference type="Pfam" id="PF25881">
    <property type="entry name" value="HH_YBHG"/>
    <property type="match status" value="1"/>
</dbReference>
<feature type="region of interest" description="Disordered" evidence="3">
    <location>
        <begin position="70"/>
        <end position="97"/>
    </location>
</feature>
<gene>
    <name evidence="5" type="ORF">DSM104440_00051</name>
</gene>
<proteinExistence type="predicted"/>
<dbReference type="AlphaFoldDB" id="A0A6M4H195"/>
<dbReference type="Gene3D" id="2.40.50.100">
    <property type="match status" value="1"/>
</dbReference>
<protein>
    <recommendedName>
        <fullName evidence="4">YbhG-like alpha-helical hairpin domain-containing protein</fullName>
    </recommendedName>
</protein>
<evidence type="ECO:0000313" key="5">
    <source>
        <dbReference type="EMBL" id="QJR13269.1"/>
    </source>
</evidence>
<name>A0A6M4H195_9PROT</name>
<reference evidence="5 6" key="1">
    <citation type="submission" date="2020-04" db="EMBL/GenBank/DDBJ databases">
        <title>Usitatibacter rugosus gen. nov., sp. nov. and Usitatibacter palustris sp. nov., novel members of Usitatibacteraceae fam. nov. within the order Nitrosomonadales isolated from soil.</title>
        <authorList>
            <person name="Huber K.J."/>
            <person name="Neumann-Schaal M."/>
            <person name="Geppert A."/>
            <person name="Luckner M."/>
            <person name="Wanner G."/>
            <person name="Overmann J."/>
        </authorList>
    </citation>
    <scope>NUCLEOTIDE SEQUENCE [LARGE SCALE GENOMIC DNA]</scope>
    <source>
        <strain evidence="5 6">Swamp67</strain>
    </source>
</reference>
<dbReference type="InParanoid" id="A0A6M4H195"/>
<feature type="domain" description="YbhG-like alpha-helical hairpin" evidence="4">
    <location>
        <begin position="76"/>
        <end position="191"/>
    </location>
</feature>
<dbReference type="KEGG" id="upl:DSM104440_00051"/>
<dbReference type="InterPro" id="IPR059052">
    <property type="entry name" value="HH_YbhG-like"/>
</dbReference>
<evidence type="ECO:0000256" key="2">
    <source>
        <dbReference type="ARBA" id="ARBA00023054"/>
    </source>
</evidence>